<name>A0ABR2R3F7_9ROSI</name>
<proteinExistence type="predicted"/>
<comment type="caution">
    <text evidence="1">The sequence shown here is derived from an EMBL/GenBank/DDBJ whole genome shotgun (WGS) entry which is preliminary data.</text>
</comment>
<keyword evidence="2" id="KW-1185">Reference proteome</keyword>
<dbReference type="Proteomes" id="UP001396334">
    <property type="component" value="Unassembled WGS sequence"/>
</dbReference>
<sequence>MSYANAVGSLTWATSGNREDVGEWECDPNKVEVLDEDCVIDRTGKFRTIEFSERVHKQIDSTMRNVIIVRLLGRNIGESGEAVEEQRIESGGDMANERGDEALERVNRNSIVVTAEIHKVSILHRVVIRYTLQFRSLRKDMAGVVQMGLFWGRHVGAKRHGGCLTSGAQAARSESTCGSTRALVNQDGALEPIVSGDVSSAIRTIVPAAGLGIEGKGSVADQ</sequence>
<reference evidence="1 2" key="1">
    <citation type="journal article" date="2024" name="G3 (Bethesda)">
        <title>Genome assembly of Hibiscus sabdariffa L. provides insights into metabolisms of medicinal natural products.</title>
        <authorList>
            <person name="Kim T."/>
        </authorList>
    </citation>
    <scope>NUCLEOTIDE SEQUENCE [LARGE SCALE GENOMIC DNA]</scope>
    <source>
        <strain evidence="1">TK-2024</strain>
        <tissue evidence="1">Old leaves</tissue>
    </source>
</reference>
<accession>A0ABR2R3F7</accession>
<evidence type="ECO:0000313" key="1">
    <source>
        <dbReference type="EMBL" id="KAK9007325.1"/>
    </source>
</evidence>
<gene>
    <name evidence="1" type="ORF">V6N11_051153</name>
</gene>
<protein>
    <submittedName>
        <fullName evidence="1">Uncharacterized protein</fullName>
    </submittedName>
</protein>
<organism evidence="1 2">
    <name type="scientific">Hibiscus sabdariffa</name>
    <name type="common">roselle</name>
    <dbReference type="NCBI Taxonomy" id="183260"/>
    <lineage>
        <taxon>Eukaryota</taxon>
        <taxon>Viridiplantae</taxon>
        <taxon>Streptophyta</taxon>
        <taxon>Embryophyta</taxon>
        <taxon>Tracheophyta</taxon>
        <taxon>Spermatophyta</taxon>
        <taxon>Magnoliopsida</taxon>
        <taxon>eudicotyledons</taxon>
        <taxon>Gunneridae</taxon>
        <taxon>Pentapetalae</taxon>
        <taxon>rosids</taxon>
        <taxon>malvids</taxon>
        <taxon>Malvales</taxon>
        <taxon>Malvaceae</taxon>
        <taxon>Malvoideae</taxon>
        <taxon>Hibiscus</taxon>
    </lineage>
</organism>
<dbReference type="EMBL" id="JBBPBN010000027">
    <property type="protein sequence ID" value="KAK9007325.1"/>
    <property type="molecule type" value="Genomic_DNA"/>
</dbReference>
<evidence type="ECO:0000313" key="2">
    <source>
        <dbReference type="Proteomes" id="UP001396334"/>
    </source>
</evidence>